<protein>
    <submittedName>
        <fullName evidence="2">Class I SAM-dependent methyltransferase</fullName>
    </submittedName>
</protein>
<name>A0A8J7MHA8_9BACT</name>
<evidence type="ECO:0000313" key="3">
    <source>
        <dbReference type="Proteomes" id="UP000624703"/>
    </source>
</evidence>
<accession>A0A8J7MHA8</accession>
<evidence type="ECO:0000313" key="2">
    <source>
        <dbReference type="EMBL" id="MBK1792818.1"/>
    </source>
</evidence>
<keyword evidence="2" id="KW-0808">Transferase</keyword>
<dbReference type="Gene3D" id="2.20.130.10">
    <property type="entry name" value="CAC2371-like domains"/>
    <property type="match status" value="1"/>
</dbReference>
<keyword evidence="3" id="KW-1185">Reference proteome</keyword>
<dbReference type="SUPFAM" id="SSF53335">
    <property type="entry name" value="S-adenosyl-L-methionine-dependent methyltransferases"/>
    <property type="match status" value="1"/>
</dbReference>
<keyword evidence="2" id="KW-0489">Methyltransferase</keyword>
<dbReference type="EMBL" id="JAENIM010000047">
    <property type="protein sequence ID" value="MBK1792818.1"/>
    <property type="molecule type" value="Genomic_DNA"/>
</dbReference>
<dbReference type="AlphaFoldDB" id="A0A8J7MHA8"/>
<dbReference type="Gene3D" id="3.40.50.150">
    <property type="entry name" value="Vaccinia Virus protein VP39"/>
    <property type="match status" value="1"/>
</dbReference>
<dbReference type="Proteomes" id="UP000624703">
    <property type="component" value="Unassembled WGS sequence"/>
</dbReference>
<reference evidence="2" key="1">
    <citation type="submission" date="2021-01" db="EMBL/GenBank/DDBJ databases">
        <title>Modified the classification status of verrucomicrobia.</title>
        <authorList>
            <person name="Feng X."/>
        </authorList>
    </citation>
    <scope>NUCLEOTIDE SEQUENCE</scope>
    <source>
        <strain evidence="2">_KCTC 22039</strain>
    </source>
</reference>
<proteinExistence type="predicted"/>
<dbReference type="GO" id="GO:0032259">
    <property type="term" value="P:methylation"/>
    <property type="evidence" value="ECO:0007669"/>
    <property type="project" value="UniProtKB-KW"/>
</dbReference>
<dbReference type="CDD" id="cd02440">
    <property type="entry name" value="AdoMet_MTases"/>
    <property type="match status" value="1"/>
</dbReference>
<comment type="caution">
    <text evidence="2">The sequence shown here is derived from an EMBL/GenBank/DDBJ whole genome shotgun (WGS) entry which is preliminary data.</text>
</comment>
<dbReference type="InterPro" id="IPR041698">
    <property type="entry name" value="Methyltransf_25"/>
</dbReference>
<feature type="domain" description="Methyltransferase" evidence="1">
    <location>
        <begin position="38"/>
        <end position="131"/>
    </location>
</feature>
<organism evidence="2 3">
    <name type="scientific">Persicirhabdus sediminis</name>
    <dbReference type="NCBI Taxonomy" id="454144"/>
    <lineage>
        <taxon>Bacteria</taxon>
        <taxon>Pseudomonadati</taxon>
        <taxon>Verrucomicrobiota</taxon>
        <taxon>Verrucomicrobiia</taxon>
        <taxon>Verrucomicrobiales</taxon>
        <taxon>Verrucomicrobiaceae</taxon>
        <taxon>Persicirhabdus</taxon>
    </lineage>
</organism>
<dbReference type="GO" id="GO:0008168">
    <property type="term" value="F:methyltransferase activity"/>
    <property type="evidence" value="ECO:0007669"/>
    <property type="project" value="UniProtKB-KW"/>
</dbReference>
<gene>
    <name evidence="2" type="ORF">JIN82_16760</name>
</gene>
<dbReference type="Pfam" id="PF13649">
    <property type="entry name" value="Methyltransf_25"/>
    <property type="match status" value="1"/>
</dbReference>
<dbReference type="InterPro" id="IPR029063">
    <property type="entry name" value="SAM-dependent_MTases_sf"/>
</dbReference>
<sequence length="253" mass="28637">MYASLEATLHDAFWAAEDENSELALIEQFLASRPGSTLELGCGSGRLLLPLIESGIDIEGLDSSADMLRLCKAAAKKQKLTPKLHRGKIETLDLKKKYTNVLIPAFTLQLVDLPSIPSALETIREHMEEGGGLYLTTFIPWAELTDDVEEGKWFTDKEINFDEKHKATCQTRHFIQRIPQILEREHRYEIKNDKGKVIESHDSLQTLTWFWQRELHLLLASAGFRVEETIGDFQPNTPLDNDASILTTIAYAV</sequence>
<dbReference type="RefSeq" id="WP_200312824.1">
    <property type="nucleotide sequence ID" value="NZ_JAENIM010000047.1"/>
</dbReference>
<evidence type="ECO:0000259" key="1">
    <source>
        <dbReference type="Pfam" id="PF13649"/>
    </source>
</evidence>